<protein>
    <submittedName>
        <fullName evidence="6">RNAse P Rpr2/Rpp21/SNM1 subunit domain-containing protein</fullName>
    </submittedName>
</protein>
<dbReference type="Gene3D" id="6.20.50.20">
    <property type="match status" value="1"/>
</dbReference>
<reference evidence="6" key="1">
    <citation type="journal article" date="2021" name="Nat. Commun.">
        <title>Genetic determinants of endophytism in the Arabidopsis root mycobiome.</title>
        <authorList>
            <person name="Mesny F."/>
            <person name="Miyauchi S."/>
            <person name="Thiergart T."/>
            <person name="Pickel B."/>
            <person name="Atanasova L."/>
            <person name="Karlsson M."/>
            <person name="Huettel B."/>
            <person name="Barry K.W."/>
            <person name="Haridas S."/>
            <person name="Chen C."/>
            <person name="Bauer D."/>
            <person name="Andreopoulos W."/>
            <person name="Pangilinan J."/>
            <person name="LaButti K."/>
            <person name="Riley R."/>
            <person name="Lipzen A."/>
            <person name="Clum A."/>
            <person name="Drula E."/>
            <person name="Henrissat B."/>
            <person name="Kohler A."/>
            <person name="Grigoriev I.V."/>
            <person name="Martin F.M."/>
            <person name="Hacquard S."/>
        </authorList>
    </citation>
    <scope>NUCLEOTIDE SEQUENCE</scope>
    <source>
        <strain evidence="6">MPI-CAGE-CH-0230</strain>
    </source>
</reference>
<evidence type="ECO:0000313" key="6">
    <source>
        <dbReference type="EMBL" id="KAH7037438.1"/>
    </source>
</evidence>
<evidence type="ECO:0000256" key="1">
    <source>
        <dbReference type="ARBA" id="ARBA00022694"/>
    </source>
</evidence>
<keyword evidence="1" id="KW-0819">tRNA processing</keyword>
<evidence type="ECO:0000256" key="3">
    <source>
        <dbReference type="ARBA" id="ARBA00022833"/>
    </source>
</evidence>
<dbReference type="GO" id="GO:0046872">
    <property type="term" value="F:metal ion binding"/>
    <property type="evidence" value="ECO:0007669"/>
    <property type="project" value="UniProtKB-KW"/>
</dbReference>
<feature type="region of interest" description="Disordered" evidence="5">
    <location>
        <begin position="135"/>
        <end position="182"/>
    </location>
</feature>
<evidence type="ECO:0000256" key="4">
    <source>
        <dbReference type="ARBA" id="ARBA00038402"/>
    </source>
</evidence>
<dbReference type="Proteomes" id="UP000756346">
    <property type="component" value="Unassembled WGS sequence"/>
</dbReference>
<dbReference type="GeneID" id="70185915"/>
<dbReference type="RefSeq" id="XP_046016559.1">
    <property type="nucleotide sequence ID" value="XM_046156369.1"/>
</dbReference>
<comment type="similarity">
    <text evidence="4">Belongs to the eukaryotic/archaeal RNase P protein component 4 family.</text>
</comment>
<keyword evidence="2" id="KW-0479">Metal-binding</keyword>
<evidence type="ECO:0000313" key="7">
    <source>
        <dbReference type="Proteomes" id="UP000756346"/>
    </source>
</evidence>
<dbReference type="PANTHER" id="PTHR14742">
    <property type="entry name" value="RIBONUCLEASE P SUBUNIT P21"/>
    <property type="match status" value="1"/>
</dbReference>
<evidence type="ECO:0000256" key="5">
    <source>
        <dbReference type="SAM" id="MobiDB-lite"/>
    </source>
</evidence>
<dbReference type="PANTHER" id="PTHR14742:SF0">
    <property type="entry name" value="RIBONUCLEASE P PROTEIN SUBUNIT P21"/>
    <property type="match status" value="1"/>
</dbReference>
<dbReference type="AlphaFoldDB" id="A0A9P9BXV9"/>
<dbReference type="OrthoDB" id="128536at2759"/>
<name>A0A9P9BXV9_9PEZI</name>
<dbReference type="GO" id="GO:0008033">
    <property type="term" value="P:tRNA processing"/>
    <property type="evidence" value="ECO:0007669"/>
    <property type="project" value="UniProtKB-KW"/>
</dbReference>
<accession>A0A9P9BXV9</accession>
<organism evidence="6 7">
    <name type="scientific">Microdochium trichocladiopsis</name>
    <dbReference type="NCBI Taxonomy" id="1682393"/>
    <lineage>
        <taxon>Eukaryota</taxon>
        <taxon>Fungi</taxon>
        <taxon>Dikarya</taxon>
        <taxon>Ascomycota</taxon>
        <taxon>Pezizomycotina</taxon>
        <taxon>Sordariomycetes</taxon>
        <taxon>Xylariomycetidae</taxon>
        <taxon>Xylariales</taxon>
        <taxon>Microdochiaceae</taxon>
        <taxon>Microdochium</taxon>
    </lineage>
</organism>
<keyword evidence="3" id="KW-0862">Zinc</keyword>
<keyword evidence="7" id="KW-1185">Reference proteome</keyword>
<comment type="caution">
    <text evidence="6">The sequence shown here is derived from an EMBL/GenBank/DDBJ whole genome shotgun (WGS) entry which is preliminary data.</text>
</comment>
<evidence type="ECO:0000256" key="2">
    <source>
        <dbReference type="ARBA" id="ARBA00022723"/>
    </source>
</evidence>
<feature type="compositionally biased region" description="Polar residues" evidence="5">
    <location>
        <begin position="171"/>
        <end position="182"/>
    </location>
</feature>
<dbReference type="GO" id="GO:0005655">
    <property type="term" value="C:nucleolar ribonuclease P complex"/>
    <property type="evidence" value="ECO:0007669"/>
    <property type="project" value="TreeGrafter"/>
</dbReference>
<proteinExistence type="inferred from homology"/>
<dbReference type="EMBL" id="JAGTJQ010000002">
    <property type="protein sequence ID" value="KAH7037438.1"/>
    <property type="molecule type" value="Genomic_DNA"/>
</dbReference>
<dbReference type="InterPro" id="IPR007175">
    <property type="entry name" value="Rpr2/Snm1/Rpp21"/>
</dbReference>
<dbReference type="Pfam" id="PF04032">
    <property type="entry name" value="Rpr2"/>
    <property type="match status" value="1"/>
</dbReference>
<feature type="compositionally biased region" description="Basic and acidic residues" evidence="5">
    <location>
        <begin position="160"/>
        <end position="170"/>
    </location>
</feature>
<sequence length="182" mass="19943">MAKAKTAANVPNRHIYTRMSFLYQAAAYLSSQPQDAKGAAQEVAATAQKQDMDTQDGRTRVALSRRLMTDMRSTSKKAQISLTPALKHTICKYCDTLLMEGQNSTTSVENLSKGGRKPWADMIVVKCHTCGGVKRFPVNAPRQKRRPRRDAASVESTGKQTKEISPDHETLSSAIATAVEST</sequence>
<gene>
    <name evidence="6" type="ORF">B0I36DRAFT_345552</name>
</gene>